<feature type="transmembrane region" description="Helical" evidence="6">
    <location>
        <begin position="327"/>
        <end position="344"/>
    </location>
</feature>
<keyword evidence="3 6" id="KW-0812">Transmembrane</keyword>
<dbReference type="HOGENOM" id="CLU_031365_1_2_11"/>
<evidence type="ECO:0000313" key="7">
    <source>
        <dbReference type="EMBL" id="EHR51740.1"/>
    </source>
</evidence>
<keyword evidence="4 6" id="KW-1133">Transmembrane helix</keyword>
<feature type="transmembrane region" description="Helical" evidence="6">
    <location>
        <begin position="187"/>
        <end position="204"/>
    </location>
</feature>
<evidence type="ECO:0000256" key="3">
    <source>
        <dbReference type="ARBA" id="ARBA00022692"/>
    </source>
</evidence>
<reference evidence="7 8" key="1">
    <citation type="journal article" date="2012" name="Stand. Genomic Sci.">
        <title>Genome sequence of the ocean sediment bacterium Saccharomonospora marina type strain (XMU15(T)).</title>
        <authorList>
            <person name="Klenk H.P."/>
            <person name="Lu M."/>
            <person name="Lucas S."/>
            <person name="Lapidus A."/>
            <person name="Copeland A."/>
            <person name="Pitluck S."/>
            <person name="Goodwin L.A."/>
            <person name="Han C."/>
            <person name="Tapia R."/>
            <person name="Brambilla E.M."/>
            <person name="Potter G."/>
            <person name="Land M."/>
            <person name="Ivanova N."/>
            <person name="Rohde M."/>
            <person name="Goker M."/>
            <person name="Detter J.C."/>
            <person name="Li W.J."/>
            <person name="Kyrpides N.C."/>
            <person name="Woyke T."/>
        </authorList>
    </citation>
    <scope>NUCLEOTIDE SEQUENCE [LARGE SCALE GENOMIC DNA]</scope>
    <source>
        <strain evidence="7 8">XMU15</strain>
    </source>
</reference>
<gene>
    <name evidence="7" type="ORF">SacmaDRAFT_3524</name>
</gene>
<dbReference type="AlphaFoldDB" id="H5WXT1"/>
<evidence type="ECO:0000256" key="4">
    <source>
        <dbReference type="ARBA" id="ARBA00022989"/>
    </source>
</evidence>
<dbReference type="GO" id="GO:0005886">
    <property type="term" value="C:plasma membrane"/>
    <property type="evidence" value="ECO:0007669"/>
    <property type="project" value="UniProtKB-SubCell"/>
</dbReference>
<comment type="subcellular location">
    <subcellularLocation>
        <location evidence="1">Cell membrane</location>
        <topology evidence="1">Multi-pass membrane protein</topology>
    </subcellularLocation>
</comment>
<dbReference type="InterPro" id="IPR043428">
    <property type="entry name" value="LivM-like"/>
</dbReference>
<dbReference type="STRING" id="882083.SacmaDRAFT_3524"/>
<dbReference type="InterPro" id="IPR001851">
    <property type="entry name" value="ABC_transp_permease"/>
</dbReference>
<organism evidence="7 8">
    <name type="scientific">Saccharomonospora marina XMU15</name>
    <dbReference type="NCBI Taxonomy" id="882083"/>
    <lineage>
        <taxon>Bacteria</taxon>
        <taxon>Bacillati</taxon>
        <taxon>Actinomycetota</taxon>
        <taxon>Actinomycetes</taxon>
        <taxon>Pseudonocardiales</taxon>
        <taxon>Pseudonocardiaceae</taxon>
        <taxon>Saccharomonospora</taxon>
    </lineage>
</organism>
<sequence length="366" mass="37452">MSERMTRAAGVPMLALGGFALLAALALPLWLDDFWLQTGLFAMAAVVGAIGLTLLVGVAGQLSLGHAFFIGIGAYTYTVLVGEPGERVLGLGLPPLLALLAAGAVAGIAGALFSPIAGRLRGIYLGLASLGLVFLGRHLWINLEDLTGGFNGRSVEPFAVPGFSFSNHDPDYLAVLGTEFDGLHRQWYLFLVVALLAAWFAYGVKSSRVGRALASVRDSEVAAASAGINVTTAKATVFTLSSVYAGVGGALMALAFSRIAPDSFGLLLSIDYLVMIVLGGVGSVAGAAAGAVFVSVLPLVLAEYSAQLPFLSDVGSGGLDGATLSRLIYGAAIVAVLLFLRGGLAGGLGRLRQRLVAPTSKETVAS</sequence>
<dbReference type="eggNOG" id="COG4177">
    <property type="taxonomic scope" value="Bacteria"/>
</dbReference>
<evidence type="ECO:0000256" key="2">
    <source>
        <dbReference type="ARBA" id="ARBA00022475"/>
    </source>
</evidence>
<feature type="transmembrane region" description="Helical" evidence="6">
    <location>
        <begin position="93"/>
        <end position="116"/>
    </location>
</feature>
<name>H5WXT1_9PSEU</name>
<dbReference type="Proteomes" id="UP000004926">
    <property type="component" value="Chromosome"/>
</dbReference>
<dbReference type="GO" id="GO:0015658">
    <property type="term" value="F:branched-chain amino acid transmembrane transporter activity"/>
    <property type="evidence" value="ECO:0007669"/>
    <property type="project" value="InterPro"/>
</dbReference>
<keyword evidence="5 6" id="KW-0472">Membrane</keyword>
<dbReference type="RefSeq" id="WP_009155122.1">
    <property type="nucleotide sequence ID" value="NZ_CM001439.1"/>
</dbReference>
<feature type="transmembrane region" description="Helical" evidence="6">
    <location>
        <begin position="36"/>
        <end position="57"/>
    </location>
</feature>
<evidence type="ECO:0000256" key="5">
    <source>
        <dbReference type="ARBA" id="ARBA00023136"/>
    </source>
</evidence>
<feature type="transmembrane region" description="Helical" evidence="6">
    <location>
        <begin position="272"/>
        <end position="301"/>
    </location>
</feature>
<dbReference type="CDD" id="cd06581">
    <property type="entry name" value="TM_PBP1_LivM_like"/>
    <property type="match status" value="1"/>
</dbReference>
<evidence type="ECO:0000313" key="8">
    <source>
        <dbReference type="Proteomes" id="UP000004926"/>
    </source>
</evidence>
<dbReference type="PANTHER" id="PTHR30482:SF5">
    <property type="entry name" value="ABC TRANSPORTER PERMEASE PROTEIN"/>
    <property type="match status" value="1"/>
</dbReference>
<evidence type="ECO:0000256" key="1">
    <source>
        <dbReference type="ARBA" id="ARBA00004651"/>
    </source>
</evidence>
<keyword evidence="2" id="KW-1003">Cell membrane</keyword>
<dbReference type="EMBL" id="CM001439">
    <property type="protein sequence ID" value="EHR51740.1"/>
    <property type="molecule type" value="Genomic_DNA"/>
</dbReference>
<proteinExistence type="predicted"/>
<feature type="transmembrane region" description="Helical" evidence="6">
    <location>
        <begin position="64"/>
        <end position="81"/>
    </location>
</feature>
<feature type="transmembrane region" description="Helical" evidence="6">
    <location>
        <begin position="123"/>
        <end position="141"/>
    </location>
</feature>
<keyword evidence="8" id="KW-1185">Reference proteome</keyword>
<protein>
    <submittedName>
        <fullName evidence="7">ABC-type branched-chain amino acid transport system, permease component</fullName>
    </submittedName>
</protein>
<accession>H5WXT1</accession>
<dbReference type="Pfam" id="PF02653">
    <property type="entry name" value="BPD_transp_2"/>
    <property type="match status" value="1"/>
</dbReference>
<dbReference type="PANTHER" id="PTHR30482">
    <property type="entry name" value="HIGH-AFFINITY BRANCHED-CHAIN AMINO ACID TRANSPORT SYSTEM PERMEASE"/>
    <property type="match status" value="1"/>
</dbReference>
<evidence type="ECO:0000256" key="6">
    <source>
        <dbReference type="SAM" id="Phobius"/>
    </source>
</evidence>